<dbReference type="InterPro" id="IPR012580">
    <property type="entry name" value="NUC153"/>
</dbReference>
<evidence type="ECO:0000313" key="12">
    <source>
        <dbReference type="Proteomes" id="UP000000759"/>
    </source>
</evidence>
<dbReference type="InterPro" id="IPR001680">
    <property type="entry name" value="WD40_rpt"/>
</dbReference>
<dbReference type="PROSITE" id="PS50082">
    <property type="entry name" value="WD_REPEATS_2"/>
    <property type="match status" value="1"/>
</dbReference>
<evidence type="ECO:0000256" key="7">
    <source>
        <dbReference type="SAM" id="MobiDB-lite"/>
    </source>
</evidence>
<dbReference type="PANTHER" id="PTHR14927">
    <property type="entry name" value="NUCLEOLAR PROTEIN 10"/>
    <property type="match status" value="1"/>
</dbReference>
<dbReference type="SUPFAM" id="SSF50978">
    <property type="entry name" value="WD40 repeat-like"/>
    <property type="match status" value="1"/>
</dbReference>
<dbReference type="Pfam" id="PF23097">
    <property type="entry name" value="NOL10_2nd"/>
    <property type="match status" value="1"/>
</dbReference>
<dbReference type="Pfam" id="PF08159">
    <property type="entry name" value="NUC153"/>
    <property type="match status" value="1"/>
</dbReference>
<dbReference type="Gene3D" id="2.130.10.10">
    <property type="entry name" value="YVTN repeat-like/Quinoprotein amine dehydrogenase"/>
    <property type="match status" value="1"/>
</dbReference>
<dbReference type="FunCoup" id="B7FY74">
    <property type="interactions" value="548"/>
</dbReference>
<dbReference type="GO" id="GO:0032040">
    <property type="term" value="C:small-subunit processome"/>
    <property type="evidence" value="ECO:0007669"/>
    <property type="project" value="TreeGrafter"/>
</dbReference>
<evidence type="ECO:0000256" key="5">
    <source>
        <dbReference type="ARBA" id="ARBA00023242"/>
    </source>
</evidence>
<feature type="non-terminal residue" evidence="11">
    <location>
        <position position="531"/>
    </location>
</feature>
<dbReference type="GO" id="GO:0000462">
    <property type="term" value="P:maturation of SSU-rRNA from tricistronic rRNA transcript (SSU-rRNA, 5.8S rRNA, LSU-rRNA)"/>
    <property type="evidence" value="ECO:0007669"/>
    <property type="project" value="TreeGrafter"/>
</dbReference>
<reference evidence="11 12" key="1">
    <citation type="journal article" date="2008" name="Nature">
        <title>The Phaeodactylum genome reveals the evolutionary history of diatom genomes.</title>
        <authorList>
            <person name="Bowler C."/>
            <person name="Allen A.E."/>
            <person name="Badger J.H."/>
            <person name="Grimwood J."/>
            <person name="Jabbari K."/>
            <person name="Kuo A."/>
            <person name="Maheswari U."/>
            <person name="Martens C."/>
            <person name="Maumus F."/>
            <person name="Otillar R.P."/>
            <person name="Rayko E."/>
            <person name="Salamov A."/>
            <person name="Vandepoele K."/>
            <person name="Beszteri B."/>
            <person name="Gruber A."/>
            <person name="Heijde M."/>
            <person name="Katinka M."/>
            <person name="Mock T."/>
            <person name="Valentin K."/>
            <person name="Verret F."/>
            <person name="Berges J.A."/>
            <person name="Brownlee C."/>
            <person name="Cadoret J.P."/>
            <person name="Chiovitti A."/>
            <person name="Choi C.J."/>
            <person name="Coesel S."/>
            <person name="De Martino A."/>
            <person name="Detter J.C."/>
            <person name="Durkin C."/>
            <person name="Falciatore A."/>
            <person name="Fournet J."/>
            <person name="Haruta M."/>
            <person name="Huysman M.J."/>
            <person name="Jenkins B.D."/>
            <person name="Jiroutova K."/>
            <person name="Jorgensen R.E."/>
            <person name="Joubert Y."/>
            <person name="Kaplan A."/>
            <person name="Kroger N."/>
            <person name="Kroth P.G."/>
            <person name="La Roche J."/>
            <person name="Lindquist E."/>
            <person name="Lommer M."/>
            <person name="Martin-Jezequel V."/>
            <person name="Lopez P.J."/>
            <person name="Lucas S."/>
            <person name="Mangogna M."/>
            <person name="McGinnis K."/>
            <person name="Medlin L.K."/>
            <person name="Montsant A."/>
            <person name="Oudot-Le Secq M.P."/>
            <person name="Napoli C."/>
            <person name="Obornik M."/>
            <person name="Parker M.S."/>
            <person name="Petit J.L."/>
            <person name="Porcel B.M."/>
            <person name="Poulsen N."/>
            <person name="Robison M."/>
            <person name="Rychlewski L."/>
            <person name="Rynearson T.A."/>
            <person name="Schmutz J."/>
            <person name="Shapiro H."/>
            <person name="Siaut M."/>
            <person name="Stanley M."/>
            <person name="Sussman M.R."/>
            <person name="Taylor A.R."/>
            <person name="Vardi A."/>
            <person name="von Dassow P."/>
            <person name="Vyverman W."/>
            <person name="Willis A."/>
            <person name="Wyrwicz L.S."/>
            <person name="Rokhsar D.S."/>
            <person name="Weissenbach J."/>
            <person name="Armbrust E.V."/>
            <person name="Green B.R."/>
            <person name="Van de Peer Y."/>
            <person name="Grigoriev I.V."/>
        </authorList>
    </citation>
    <scope>NUCLEOTIDE SEQUENCE [LARGE SCALE GENOMIC DNA]</scope>
    <source>
        <strain evidence="11 12">CCAP 1055/1</strain>
    </source>
</reference>
<keyword evidence="3 6" id="KW-0853">WD repeat</keyword>
<dbReference type="InterPro" id="IPR040382">
    <property type="entry name" value="NOL10/Enp2"/>
</dbReference>
<gene>
    <name evidence="11" type="ORF">PHATRDRAFT_51897</name>
</gene>
<feature type="domain" description="NUC153" evidence="8">
    <location>
        <begin position="505"/>
        <end position="531"/>
    </location>
</feature>
<keyword evidence="12" id="KW-1185">Reference proteome</keyword>
<dbReference type="STRING" id="556484.B7FY74"/>
<evidence type="ECO:0000256" key="4">
    <source>
        <dbReference type="ARBA" id="ARBA00022737"/>
    </source>
</evidence>
<feature type="repeat" description="WD" evidence="6">
    <location>
        <begin position="237"/>
        <end position="278"/>
    </location>
</feature>
<dbReference type="eggNOG" id="KOG2321">
    <property type="taxonomic scope" value="Eukaryota"/>
</dbReference>
<evidence type="ECO:0000259" key="8">
    <source>
        <dbReference type="Pfam" id="PF08159"/>
    </source>
</evidence>
<dbReference type="KEGG" id="pti:PHATRDRAFT_51897"/>
<feature type="region of interest" description="Disordered" evidence="7">
    <location>
        <begin position="457"/>
        <end position="476"/>
    </location>
</feature>
<evidence type="ECO:0000256" key="6">
    <source>
        <dbReference type="PROSITE-ProRule" id="PRU00221"/>
    </source>
</evidence>
<dbReference type="InterPro" id="IPR015943">
    <property type="entry name" value="WD40/YVTN_repeat-like_dom_sf"/>
</dbReference>
<evidence type="ECO:0000256" key="2">
    <source>
        <dbReference type="ARBA" id="ARBA00005264"/>
    </source>
</evidence>
<dbReference type="OrthoDB" id="273340at2759"/>
<accession>B7FY74</accession>
<dbReference type="EMBL" id="CM000610">
    <property type="protein sequence ID" value="EEC48874.1"/>
    <property type="molecule type" value="Genomic_DNA"/>
</dbReference>
<dbReference type="RefSeq" id="XP_002179888.1">
    <property type="nucleotide sequence ID" value="XM_002179852.1"/>
</dbReference>
<name>B7FY74_PHATC</name>
<dbReference type="PANTHER" id="PTHR14927:SF0">
    <property type="entry name" value="NUCLEOLAR PROTEIN 10"/>
    <property type="match status" value="1"/>
</dbReference>
<comment type="subcellular location">
    <subcellularLocation>
        <location evidence="1">Nucleus</location>
        <location evidence="1">Nucleolus</location>
    </subcellularLocation>
</comment>
<dbReference type="Proteomes" id="UP000000759">
    <property type="component" value="Chromosome 7"/>
</dbReference>
<dbReference type="GeneID" id="7200375"/>
<organism evidence="11 12">
    <name type="scientific">Phaeodactylum tricornutum (strain CCAP 1055/1)</name>
    <dbReference type="NCBI Taxonomy" id="556484"/>
    <lineage>
        <taxon>Eukaryota</taxon>
        <taxon>Sar</taxon>
        <taxon>Stramenopiles</taxon>
        <taxon>Ochrophyta</taxon>
        <taxon>Bacillariophyta</taxon>
        <taxon>Bacillariophyceae</taxon>
        <taxon>Bacillariophycidae</taxon>
        <taxon>Naviculales</taxon>
        <taxon>Phaeodactylaceae</taxon>
        <taxon>Phaeodactylum</taxon>
    </lineage>
</organism>
<dbReference type="GO" id="GO:0030686">
    <property type="term" value="C:90S preribosome"/>
    <property type="evidence" value="ECO:0007669"/>
    <property type="project" value="TreeGrafter"/>
</dbReference>
<reference evidence="12" key="2">
    <citation type="submission" date="2008-08" db="EMBL/GenBank/DDBJ databases">
        <authorList>
            <consortium name="Diatom Consortium"/>
            <person name="Grigoriev I."/>
            <person name="Grimwood J."/>
            <person name="Kuo A."/>
            <person name="Otillar R.P."/>
            <person name="Salamov A."/>
            <person name="Detter J.C."/>
            <person name="Lindquist E."/>
            <person name="Shapiro H."/>
            <person name="Lucas S."/>
            <person name="Glavina del Rio T."/>
            <person name="Pitluck S."/>
            <person name="Rokhsar D."/>
            <person name="Bowler C."/>
        </authorList>
    </citation>
    <scope>GENOME REANNOTATION</scope>
    <source>
        <strain evidence="12">CCAP 1055/1</strain>
    </source>
</reference>
<dbReference type="SMART" id="SM00320">
    <property type="entry name" value="WD40"/>
    <property type="match status" value="3"/>
</dbReference>
<keyword evidence="4" id="KW-0677">Repeat</keyword>
<keyword evidence="5" id="KW-0539">Nucleus</keyword>
<dbReference type="AlphaFoldDB" id="B7FY74"/>
<dbReference type="InterPro" id="IPR056551">
    <property type="entry name" value="Beta-prop_NOL10_N"/>
</dbReference>
<evidence type="ECO:0000256" key="3">
    <source>
        <dbReference type="ARBA" id="ARBA00022574"/>
    </source>
</evidence>
<dbReference type="PaxDb" id="2850-Phatr51897"/>
<protein>
    <recommendedName>
        <fullName evidence="13">Nucleolar protein 10</fullName>
    </recommendedName>
</protein>
<evidence type="ECO:0000259" key="10">
    <source>
        <dbReference type="Pfam" id="PF23098"/>
    </source>
</evidence>
<proteinExistence type="inferred from homology"/>
<dbReference type="InParanoid" id="B7FY74"/>
<evidence type="ECO:0000313" key="11">
    <source>
        <dbReference type="EMBL" id="EEC48874.1"/>
    </source>
</evidence>
<feature type="domain" description="Nucleolar protein 10-like second" evidence="9">
    <location>
        <begin position="392"/>
        <end position="440"/>
    </location>
</feature>
<evidence type="ECO:0008006" key="13">
    <source>
        <dbReference type="Google" id="ProtNLM"/>
    </source>
</evidence>
<feature type="domain" description="Nucleolar protein 10-like N-terminal" evidence="10">
    <location>
        <begin position="1"/>
        <end position="373"/>
    </location>
</feature>
<evidence type="ECO:0000256" key="1">
    <source>
        <dbReference type="ARBA" id="ARBA00004604"/>
    </source>
</evidence>
<sequence length="531" mass="59678">MNVQKRNDVSIYCLSSGPTLPEWLGDRAKRNLAKKDENVRRRIELIQEFQMPASSSRLAQSADGRYIVAAGTYPPRIRCYDVHELSMKFERYVNAGVLDIAMLGDDYGKMALLLDDRTVAFHAPYGAHEAIRIPSFGRTMAYEPTTCELLVATKGNQVFRINLEEGRFSEPWSFEPSEASGTCIAVNQAHPLTSVGCDDGIVRFWDNRSPDSLLKPFMKLDVQSATKGYGFAEDAYINGNPSEITSIANDPSGMFMAAGTANGIVALYDIRSSRPLHIKEHKHGLPIHTVKFHAGSGMVLSSDEKLVKVWRYKSSMDSHMGLSAKDTYPASGIILCATDQPKLETYYIPAIGIAPKWCSFLESITEELEERDLNRETTGITSNLVRDGQETIYENYKFVSRDDLEKLGISNLVGTPLLRGYMHGFFMDINLYNRVKSVANPFEYEDYQKKKLKERLEAKRSSRITPRPSDKKPKAAVNADLAERLQYKASDSTKAGKLANQVLSDDRFGNLFTNPDFHINEEDDDFKLRNP</sequence>
<dbReference type="Pfam" id="PF23098">
    <property type="entry name" value="Beta-prop_NOL10_N"/>
    <property type="match status" value="1"/>
</dbReference>
<comment type="similarity">
    <text evidence="2">Belongs to the WD repeat NOL10/ENP2 family.</text>
</comment>
<dbReference type="InterPro" id="IPR036322">
    <property type="entry name" value="WD40_repeat_dom_sf"/>
</dbReference>
<dbReference type="InterPro" id="IPR056550">
    <property type="entry name" value="NOL10_2nd"/>
</dbReference>
<evidence type="ECO:0000259" key="9">
    <source>
        <dbReference type="Pfam" id="PF23097"/>
    </source>
</evidence>